<proteinExistence type="predicted"/>
<dbReference type="OrthoDB" id="5816336at2759"/>
<evidence type="ECO:0000313" key="2">
    <source>
        <dbReference type="EMBL" id="TMS40022.1"/>
    </source>
</evidence>
<keyword evidence="1" id="KW-0812">Transmembrane</keyword>
<evidence type="ECO:0000256" key="1">
    <source>
        <dbReference type="SAM" id="Phobius"/>
    </source>
</evidence>
<keyword evidence="1" id="KW-1133">Transmembrane helix</keyword>
<name>A0A4U8V2D4_STECR</name>
<gene>
    <name evidence="2" type="ORF">L596_006459</name>
</gene>
<feature type="transmembrane region" description="Helical" evidence="1">
    <location>
        <begin position="87"/>
        <end position="110"/>
    </location>
</feature>
<dbReference type="EMBL" id="AZBU02000001">
    <property type="protein sequence ID" value="TMS40022.1"/>
    <property type="molecule type" value="Genomic_DNA"/>
</dbReference>
<organism evidence="2">
    <name type="scientific">Steinernema carpocapsae</name>
    <name type="common">Entomopathogenic nematode</name>
    <dbReference type="NCBI Taxonomy" id="34508"/>
    <lineage>
        <taxon>Eukaryota</taxon>
        <taxon>Metazoa</taxon>
        <taxon>Ecdysozoa</taxon>
        <taxon>Nematoda</taxon>
        <taxon>Chromadorea</taxon>
        <taxon>Rhabditida</taxon>
        <taxon>Tylenchina</taxon>
        <taxon>Panagrolaimomorpha</taxon>
        <taxon>Strongyloidoidea</taxon>
        <taxon>Steinernematidae</taxon>
        <taxon>Steinernema</taxon>
    </lineage>
</organism>
<keyword evidence="1" id="KW-0472">Membrane</keyword>
<protein>
    <recommendedName>
        <fullName evidence="3">MARVEL domain-containing protein</fullName>
    </recommendedName>
</protein>
<dbReference type="AlphaFoldDB" id="A0A4U8V2D4"/>
<reference evidence="2" key="3">
    <citation type="journal article" date="2019" name="G3 (Bethesda)">
        <title>Hybrid Assembly of the Genome of the Entomopathogenic Nematode Steinernema carpocapsae Identifies the X-Chromosome.</title>
        <authorList>
            <person name="Serra L."/>
            <person name="Macchietto M."/>
            <person name="Macias-Munoz A."/>
            <person name="McGill C.J."/>
            <person name="Rodriguez I.M."/>
            <person name="Rodriguez B."/>
            <person name="Murad R."/>
            <person name="Mortazavi A."/>
        </authorList>
    </citation>
    <scope>NUCLEOTIDE SEQUENCE [LARGE SCALE GENOMIC DNA]</scope>
    <source>
        <strain evidence="2">ALL</strain>
    </source>
</reference>
<reference evidence="2" key="1">
    <citation type="submission" date="2013-11" db="EMBL/GenBank/DDBJ databases">
        <authorList>
            <person name="Sternberg P."/>
            <person name="Dillman A."/>
            <person name="Macchietto M."/>
        </authorList>
    </citation>
    <scope>NUCLEOTIDE SEQUENCE</scope>
    <source>
        <strain evidence="2">ALL</strain>
    </source>
</reference>
<feature type="transmembrane region" description="Helical" evidence="1">
    <location>
        <begin position="58"/>
        <end position="81"/>
    </location>
</feature>
<feature type="transmembrane region" description="Helical" evidence="1">
    <location>
        <begin position="161"/>
        <end position="182"/>
    </location>
</feature>
<evidence type="ECO:0008006" key="3">
    <source>
        <dbReference type="Google" id="ProtNLM"/>
    </source>
</evidence>
<feature type="transmembrane region" description="Helical" evidence="1">
    <location>
        <begin position="122"/>
        <end position="141"/>
    </location>
</feature>
<accession>A0A4U8V2D4</accession>
<reference evidence="2" key="2">
    <citation type="journal article" date="2015" name="Genome Biol.">
        <title>Comparative genomics of Steinernema reveals deeply conserved gene regulatory networks.</title>
        <authorList>
            <person name="Dillman A.R."/>
            <person name="Macchietto M."/>
            <person name="Porter C.F."/>
            <person name="Rogers A."/>
            <person name="Williams B."/>
            <person name="Antoshechkin I."/>
            <person name="Lee M.M."/>
            <person name="Goodwin Z."/>
            <person name="Lu X."/>
            <person name="Lewis E.E."/>
            <person name="Goodrich-Blair H."/>
            <person name="Stock S.P."/>
            <person name="Adams B.J."/>
            <person name="Sternberg P.W."/>
            <person name="Mortazavi A."/>
        </authorList>
    </citation>
    <scope>NUCLEOTIDE SEQUENCE [LARGE SCALE GENOMIC DNA]</scope>
    <source>
        <strain evidence="2">ALL</strain>
    </source>
</reference>
<sequence length="212" mass="24191">MSEQQQHNSKDGSEAGEYSLCVEMLIDHLCCCFVNRSVRDPFEFRDDRKEYRALCGAFHVQQMAVIFVVIKAFLLTVFVVSVCLMDAPALVTIGCIFFYLVTMASCGFLLGGISLKYYSYMIPYFFVSFLSILVAVIHFFVDLLDSANSKDTLETHQLIGFATQTGAIAFEVYSLAVAWRVFQYICDYAMEMEIRVKDKYRHILLETDVTIT</sequence>
<comment type="caution">
    <text evidence="2">The sequence shown here is derived from an EMBL/GenBank/DDBJ whole genome shotgun (WGS) entry which is preliminary data.</text>
</comment>